<feature type="compositionally biased region" description="Low complexity" evidence="1">
    <location>
        <begin position="103"/>
        <end position="121"/>
    </location>
</feature>
<sequence>MAENLNDGVFWLPADFLDDDIFAKGETIGTSVACFSNGVGVDLNSPTETLTETESDEEDYMAGLTRQMASSFLDADEDTVAFPGSIPKVLTGSPQSTLCAMEGWSSSSGGSPNGPSQVSSPPSTPFEQAHSGSSDLLYVAAGQVMRMRIEEQEKQVKYQGRGLLETPKKPSETTPTCNIRPPAYFANNIPMPTLQQLEFERLKQEQLIKQQIAAAWVKPNRGRRYDHTLGLPSSAWPPLQPQRQQQQQQQQPPPASAGAGMRAIFLNGSGSRKPSGGTGVFLPRRAGNTNEARKKPACSTVLLPAKVVHALNLNLDGLNANIVDHNVMDGTRPGKRNYNHRSQQPPQWAY</sequence>
<dbReference type="AlphaFoldDB" id="A0AB40D081"/>
<protein>
    <submittedName>
        <fullName evidence="3">Uncharacterized protein LOC120282356</fullName>
    </submittedName>
</protein>
<proteinExistence type="predicted"/>
<dbReference type="RefSeq" id="XP_039145097.1">
    <property type="nucleotide sequence ID" value="XM_039289163.1"/>
</dbReference>
<dbReference type="PANTHER" id="PTHR33356">
    <property type="entry name" value="TIP41-LIKE PROTEIN"/>
    <property type="match status" value="1"/>
</dbReference>
<keyword evidence="2" id="KW-1185">Reference proteome</keyword>
<feature type="region of interest" description="Disordered" evidence="1">
    <location>
        <begin position="100"/>
        <end position="131"/>
    </location>
</feature>
<feature type="region of interest" description="Disordered" evidence="1">
    <location>
        <begin position="158"/>
        <end position="181"/>
    </location>
</feature>
<feature type="compositionally biased region" description="Low complexity" evidence="1">
    <location>
        <begin position="241"/>
        <end position="250"/>
    </location>
</feature>
<feature type="compositionally biased region" description="Polar residues" evidence="1">
    <location>
        <begin position="340"/>
        <end position="350"/>
    </location>
</feature>
<reference evidence="3" key="1">
    <citation type="submission" date="2025-08" db="UniProtKB">
        <authorList>
            <consortium name="RefSeq"/>
        </authorList>
    </citation>
    <scope>IDENTIFICATION</scope>
</reference>
<organism evidence="2 3">
    <name type="scientific">Dioscorea cayennensis subsp. rotundata</name>
    <name type="common">White Guinea yam</name>
    <name type="synonym">Dioscorea rotundata</name>
    <dbReference type="NCBI Taxonomy" id="55577"/>
    <lineage>
        <taxon>Eukaryota</taxon>
        <taxon>Viridiplantae</taxon>
        <taxon>Streptophyta</taxon>
        <taxon>Embryophyta</taxon>
        <taxon>Tracheophyta</taxon>
        <taxon>Spermatophyta</taxon>
        <taxon>Magnoliopsida</taxon>
        <taxon>Liliopsida</taxon>
        <taxon>Dioscoreales</taxon>
        <taxon>Dioscoreaceae</taxon>
        <taxon>Dioscorea</taxon>
    </lineage>
</organism>
<evidence type="ECO:0000256" key="1">
    <source>
        <dbReference type="SAM" id="MobiDB-lite"/>
    </source>
</evidence>
<dbReference type="PANTHER" id="PTHR33356:SF5">
    <property type="entry name" value="TIP41-LIKE PROTEIN"/>
    <property type="match status" value="1"/>
</dbReference>
<feature type="region of interest" description="Disordered" evidence="1">
    <location>
        <begin position="224"/>
        <end position="296"/>
    </location>
</feature>
<accession>A0AB40D081</accession>
<gene>
    <name evidence="3" type="primary">LOC120282356</name>
</gene>
<feature type="region of interest" description="Disordered" evidence="1">
    <location>
        <begin position="330"/>
        <end position="350"/>
    </location>
</feature>
<dbReference type="Proteomes" id="UP001515500">
    <property type="component" value="Chromosome 18"/>
</dbReference>
<evidence type="ECO:0000313" key="2">
    <source>
        <dbReference type="Proteomes" id="UP001515500"/>
    </source>
</evidence>
<evidence type="ECO:0000313" key="3">
    <source>
        <dbReference type="RefSeq" id="XP_039145097.1"/>
    </source>
</evidence>
<name>A0AB40D081_DIOCR</name>
<dbReference type="GeneID" id="120282356"/>